<evidence type="ECO:0000256" key="1">
    <source>
        <dbReference type="ARBA" id="ARBA00007812"/>
    </source>
</evidence>
<feature type="region of interest" description="Disordered" evidence="4">
    <location>
        <begin position="246"/>
        <end position="278"/>
    </location>
</feature>
<name>A0AAP2ZCB0_9EURY</name>
<dbReference type="InterPro" id="IPR011766">
    <property type="entry name" value="TPP_enzyme_TPP-bd"/>
</dbReference>
<dbReference type="GO" id="GO:0044272">
    <property type="term" value="P:sulfur compound biosynthetic process"/>
    <property type="evidence" value="ECO:0007669"/>
    <property type="project" value="UniProtKB-ARBA"/>
</dbReference>
<dbReference type="Pfam" id="PF02776">
    <property type="entry name" value="TPP_enzyme_N"/>
    <property type="match status" value="1"/>
</dbReference>
<feature type="compositionally biased region" description="Low complexity" evidence="4">
    <location>
        <begin position="15"/>
        <end position="24"/>
    </location>
</feature>
<dbReference type="GO" id="GO:0030976">
    <property type="term" value="F:thiamine pyrophosphate binding"/>
    <property type="evidence" value="ECO:0007669"/>
    <property type="project" value="InterPro"/>
</dbReference>
<evidence type="ECO:0000313" key="9">
    <source>
        <dbReference type="Proteomes" id="UP001321047"/>
    </source>
</evidence>
<keyword evidence="9" id="KW-1185">Reference proteome</keyword>
<feature type="domain" description="Thiamine pyrophosphate enzyme central" evidence="5">
    <location>
        <begin position="279"/>
        <end position="394"/>
    </location>
</feature>
<dbReference type="Pfam" id="PF02775">
    <property type="entry name" value="TPP_enzyme_C"/>
    <property type="match status" value="1"/>
</dbReference>
<dbReference type="CDD" id="cd07035">
    <property type="entry name" value="TPP_PYR_POX_like"/>
    <property type="match status" value="1"/>
</dbReference>
<dbReference type="SUPFAM" id="SSF52518">
    <property type="entry name" value="Thiamin diphosphate-binding fold (THDP-binding)"/>
    <property type="match status" value="2"/>
</dbReference>
<feature type="domain" description="Thiamine pyrophosphate enzyme N-terminal TPP-binding" evidence="7">
    <location>
        <begin position="27"/>
        <end position="134"/>
    </location>
</feature>
<proteinExistence type="inferred from homology"/>
<dbReference type="GO" id="GO:0009099">
    <property type="term" value="P:L-valine biosynthetic process"/>
    <property type="evidence" value="ECO:0007669"/>
    <property type="project" value="TreeGrafter"/>
</dbReference>
<dbReference type="Pfam" id="PF00205">
    <property type="entry name" value="TPP_enzyme_M"/>
    <property type="match status" value="1"/>
</dbReference>
<dbReference type="InterPro" id="IPR029035">
    <property type="entry name" value="DHS-like_NAD/FAD-binding_dom"/>
</dbReference>
<keyword evidence="2 3" id="KW-0786">Thiamine pyrophosphate</keyword>
<dbReference type="GO" id="GO:0050660">
    <property type="term" value="F:flavin adenine dinucleotide binding"/>
    <property type="evidence" value="ECO:0007669"/>
    <property type="project" value="TreeGrafter"/>
</dbReference>
<dbReference type="Gene3D" id="3.40.50.970">
    <property type="match status" value="2"/>
</dbReference>
<dbReference type="SUPFAM" id="SSF52467">
    <property type="entry name" value="DHS-like NAD/FAD-binding domain"/>
    <property type="match status" value="2"/>
</dbReference>
<dbReference type="PANTHER" id="PTHR18968:SF13">
    <property type="entry name" value="ACETOLACTATE SYNTHASE CATALYTIC SUBUNIT, MITOCHONDRIAL"/>
    <property type="match status" value="1"/>
</dbReference>
<evidence type="ECO:0000313" key="8">
    <source>
        <dbReference type="EMBL" id="MCU4754473.1"/>
    </source>
</evidence>
<evidence type="ECO:0000259" key="7">
    <source>
        <dbReference type="Pfam" id="PF02776"/>
    </source>
</evidence>
<comment type="similarity">
    <text evidence="1 3">Belongs to the TPP enzyme family.</text>
</comment>
<evidence type="ECO:0000256" key="3">
    <source>
        <dbReference type="RuleBase" id="RU362132"/>
    </source>
</evidence>
<evidence type="ECO:0000256" key="4">
    <source>
        <dbReference type="SAM" id="MobiDB-lite"/>
    </source>
</evidence>
<dbReference type="GO" id="GO:0000287">
    <property type="term" value="F:magnesium ion binding"/>
    <property type="evidence" value="ECO:0007669"/>
    <property type="project" value="InterPro"/>
</dbReference>
<evidence type="ECO:0000256" key="2">
    <source>
        <dbReference type="ARBA" id="ARBA00023052"/>
    </source>
</evidence>
<dbReference type="PANTHER" id="PTHR18968">
    <property type="entry name" value="THIAMINE PYROPHOSPHATE ENZYMES"/>
    <property type="match status" value="1"/>
</dbReference>
<dbReference type="Gene3D" id="3.40.50.1220">
    <property type="entry name" value="TPP-binding domain"/>
    <property type="match status" value="2"/>
</dbReference>
<dbReference type="InterPro" id="IPR012000">
    <property type="entry name" value="Thiamin_PyroP_enz_cen_dom"/>
</dbReference>
<dbReference type="Proteomes" id="UP001321047">
    <property type="component" value="Unassembled WGS sequence"/>
</dbReference>
<reference evidence="8 9" key="1">
    <citation type="submission" date="2022-09" db="EMBL/GenBank/DDBJ databases">
        <title>Enrichment on poylsaccharides allowed isolation of novel metabolic and taxonomic groups of Haloarchaea.</title>
        <authorList>
            <person name="Sorokin D.Y."/>
            <person name="Elcheninov A.G."/>
            <person name="Khizhniak T.V."/>
            <person name="Kolganova T.V."/>
            <person name="Kublanov I.V."/>
        </authorList>
    </citation>
    <scope>NUCLEOTIDE SEQUENCE [LARGE SCALE GENOMIC DNA]</scope>
    <source>
        <strain evidence="8 9">AArc-curdl1</strain>
    </source>
</reference>
<feature type="domain" description="Thiamine pyrophosphate enzyme TPP-binding" evidence="6">
    <location>
        <begin position="471"/>
        <end position="611"/>
    </location>
</feature>
<dbReference type="GO" id="GO:0005948">
    <property type="term" value="C:acetolactate synthase complex"/>
    <property type="evidence" value="ECO:0007669"/>
    <property type="project" value="TreeGrafter"/>
</dbReference>
<dbReference type="RefSeq" id="WP_342810772.1">
    <property type="nucleotide sequence ID" value="NZ_JAOPJZ010000046.1"/>
</dbReference>
<sequence length="636" mass="67393">MTDSERTDEQTTQPADNEAATDTEATADRVVDTLEALDVEFVFGYPGGRIIEVFETIGHRETDISVVRPRDEREASVMAEAYGRMTGSPAVLAGQGPWIGSLGTIGQMEARLGSSPMVVLTEASERGDYSTLAPYQQARGDYGGLSLPKILDGVTKEWWFPRTPNETVRSVQLAFKHATAGRSGPCAVIFDGSAITDDLENGQTPGLWDDKRQVQNWRSRPTDADLEAAVDALEAAERPVILAGNGVHSSAGAHDGTARDGAGSDNNSAGDERQTGSTTENAYDLLVDVAETFDAAVATSYLGKSTIPETHERAAGVIGSFGHEGANQVVSEADVLLVVGCRLNPMDTNWQAASFIRPDEQTIIHADIDSRNAGWVYPADVGLIGDAGETLAALLENAENREIAAFTADGTSTATKENGESWALERAATARQDFQSSLDETDPSDEGLIKPQQVCKAIEAVVEEDTVVTADSGNNRFWLLNYLQVPTTGSYYGSGGVGAMGWAAPAAVTAALLGKDAICVAGDGGFTMTMTALETAVDCGVAPTFVILNDRSLGMVRQMDDSIPGTTFHDTDFVAIARAMGGDGVRITESDGLERTIAEATSADVPTVVDVRIDPDEEMADQLSSSFYDEVGGLHE</sequence>
<evidence type="ECO:0000259" key="5">
    <source>
        <dbReference type="Pfam" id="PF00205"/>
    </source>
</evidence>
<gene>
    <name evidence="8" type="ORF">OB919_21310</name>
</gene>
<accession>A0AAP2ZCB0</accession>
<comment type="caution">
    <text evidence="8">The sequence shown here is derived from an EMBL/GenBank/DDBJ whole genome shotgun (WGS) entry which is preliminary data.</text>
</comment>
<dbReference type="InterPro" id="IPR045229">
    <property type="entry name" value="TPP_enz"/>
</dbReference>
<dbReference type="EMBL" id="JAOPJZ010000046">
    <property type="protein sequence ID" value="MCU4754473.1"/>
    <property type="molecule type" value="Genomic_DNA"/>
</dbReference>
<feature type="compositionally biased region" description="Polar residues" evidence="4">
    <location>
        <begin position="264"/>
        <end position="278"/>
    </location>
</feature>
<dbReference type="InterPro" id="IPR012001">
    <property type="entry name" value="Thiamin_PyroP_enz_TPP-bd_dom"/>
</dbReference>
<feature type="region of interest" description="Disordered" evidence="4">
    <location>
        <begin position="1"/>
        <end position="24"/>
    </location>
</feature>
<dbReference type="AlphaFoldDB" id="A0AAP2ZCB0"/>
<dbReference type="GO" id="GO:0003984">
    <property type="term" value="F:acetolactate synthase activity"/>
    <property type="evidence" value="ECO:0007669"/>
    <property type="project" value="TreeGrafter"/>
</dbReference>
<dbReference type="InterPro" id="IPR029061">
    <property type="entry name" value="THDP-binding"/>
</dbReference>
<dbReference type="GO" id="GO:0009097">
    <property type="term" value="P:isoleucine biosynthetic process"/>
    <property type="evidence" value="ECO:0007669"/>
    <property type="project" value="TreeGrafter"/>
</dbReference>
<evidence type="ECO:0000259" key="6">
    <source>
        <dbReference type="Pfam" id="PF02775"/>
    </source>
</evidence>
<protein>
    <submittedName>
        <fullName evidence="8">Thiamine pyrophosphate-binding protein</fullName>
    </submittedName>
</protein>
<organism evidence="8 9">
    <name type="scientific">Natronosalvus hydrolyticus</name>
    <dbReference type="NCBI Taxonomy" id="2979988"/>
    <lineage>
        <taxon>Archaea</taxon>
        <taxon>Methanobacteriati</taxon>
        <taxon>Methanobacteriota</taxon>
        <taxon>Stenosarchaea group</taxon>
        <taxon>Halobacteria</taxon>
        <taxon>Halobacteriales</taxon>
        <taxon>Natrialbaceae</taxon>
        <taxon>Natronosalvus</taxon>
    </lineage>
</organism>